<evidence type="ECO:0000313" key="4">
    <source>
        <dbReference type="Proteomes" id="UP000070700"/>
    </source>
</evidence>
<dbReference type="OrthoDB" id="3563007at2759"/>
<feature type="region of interest" description="Disordered" evidence="1">
    <location>
        <begin position="316"/>
        <end position="343"/>
    </location>
</feature>
<dbReference type="EMBL" id="KQ947412">
    <property type="protein sequence ID" value="KUJ18633.1"/>
    <property type="molecule type" value="Genomic_DNA"/>
</dbReference>
<dbReference type="Proteomes" id="UP000070700">
    <property type="component" value="Unassembled WGS sequence"/>
</dbReference>
<protein>
    <recommendedName>
        <fullName evidence="2">DUF6604 domain-containing protein</fullName>
    </recommendedName>
</protein>
<gene>
    <name evidence="3" type="ORF">LY89DRAFT_774505</name>
</gene>
<name>A0A194XEN3_MOLSC</name>
<dbReference type="GeneID" id="28831696"/>
<dbReference type="RefSeq" id="XP_018072988.1">
    <property type="nucleotide sequence ID" value="XM_018221970.1"/>
</dbReference>
<feature type="compositionally biased region" description="Polar residues" evidence="1">
    <location>
        <begin position="320"/>
        <end position="330"/>
    </location>
</feature>
<dbReference type="Pfam" id="PF20253">
    <property type="entry name" value="DUF6604"/>
    <property type="match status" value="1"/>
</dbReference>
<feature type="compositionally biased region" description="Basic and acidic residues" evidence="1">
    <location>
        <begin position="61"/>
        <end position="70"/>
    </location>
</feature>
<dbReference type="KEGG" id="psco:LY89DRAFT_774505"/>
<dbReference type="PANTHER" id="PTHR38795:SF1">
    <property type="entry name" value="DUF6604 DOMAIN-CONTAINING PROTEIN"/>
    <property type="match status" value="1"/>
</dbReference>
<organism evidence="3 4">
    <name type="scientific">Mollisia scopiformis</name>
    <name type="common">Conifer needle endophyte fungus</name>
    <name type="synonym">Phialocephala scopiformis</name>
    <dbReference type="NCBI Taxonomy" id="149040"/>
    <lineage>
        <taxon>Eukaryota</taxon>
        <taxon>Fungi</taxon>
        <taxon>Dikarya</taxon>
        <taxon>Ascomycota</taxon>
        <taxon>Pezizomycotina</taxon>
        <taxon>Leotiomycetes</taxon>
        <taxon>Helotiales</taxon>
        <taxon>Mollisiaceae</taxon>
        <taxon>Mollisia</taxon>
    </lineage>
</organism>
<feature type="domain" description="DUF6604" evidence="2">
    <location>
        <begin position="12"/>
        <end position="283"/>
    </location>
</feature>
<accession>A0A194XEN3</accession>
<dbReference type="InParanoid" id="A0A194XEN3"/>
<evidence type="ECO:0000256" key="1">
    <source>
        <dbReference type="SAM" id="MobiDB-lite"/>
    </source>
</evidence>
<evidence type="ECO:0000259" key="2">
    <source>
        <dbReference type="Pfam" id="PF20253"/>
    </source>
</evidence>
<keyword evidence="4" id="KW-1185">Reference proteome</keyword>
<dbReference type="AlphaFoldDB" id="A0A194XEN3"/>
<sequence length="898" mass="102275">MLPGNLFSTYERYKGDTDSFISYLYDTAVKCGYQYIDPALAITVDVSINTPLGGRKKGKARKEAKQKDNPDVLPQHPLPIIELVKQAKAIANSDKHIKVPLATQRHLQEAIDARKTCTAWFRERVDTLQNRKSAVDIEKSNSNHEYFIKVLDRIHDILKPSFEVMKPSPASLVEEAQDELDKNIINRFHGLEVEDTNMQEYDALPSVGVGTSSQSQSQTQEVAIDQDANMQFRVYCFFQDLHTLSYFLKQTWKDVTEAKLDQRTACMITNICMERVQTAEQVLIDLDPERFGKAPYHDIVSMIHPVRSFKLQPDEVGFGNDSNTNKNDNATVKEHERQGTNDSTVLSSEPDDYFFTNMFLILDKARRFMNNTVGFASVPFLNWRFHSEPHLKPENKWWPLEDVAISNIMLDLKLKITLEETEKMTQAARKSGYLEKVSDSQPPFADNTTTCLQSVLSESRVTISAVYQARILMDLKYLLAENFVLGAKPYAELLHSAAATISSLQMDWKGDSRLSKQELQVEFLKVREKQQLTFINDDIWDKANKLRRHLKNNIEAPFFVNTKQLWIDDPSTLDKCQNVPSTPRPVWWNQTQIPSDPTPDSIYTCLPMYCSLEELKLKVDMNKLGIGVANTHASILTIAHVYNAFKQNGLVDQAWPLLDRVIEAHISELFNGSLPTSNEQIFRRWQLRTGTPATAFAPGSRKDSPSLAQMQKFLCSLLKPNYASTQLSDYFNNNISSEILLHRVWGHEQANKKSSRTKDPISTLRDSVEKMLPLLDLDMIDLTRKCTTLLADIRKECNINLGIEEGSNKGRYHFVFSIYTGNKLFSGLQDELEIFDVAGKSHEMITHTAKMLQEFIKHAASPQQVVPLDVISNVKEAANRPPVKSIKKNMEKIAALKR</sequence>
<dbReference type="PANTHER" id="PTHR38795">
    <property type="entry name" value="DUF6604 DOMAIN-CONTAINING PROTEIN"/>
    <property type="match status" value="1"/>
</dbReference>
<evidence type="ECO:0000313" key="3">
    <source>
        <dbReference type="EMBL" id="KUJ18633.1"/>
    </source>
</evidence>
<proteinExistence type="predicted"/>
<reference evidence="3 4" key="1">
    <citation type="submission" date="2015-10" db="EMBL/GenBank/DDBJ databases">
        <title>Full genome of DAOMC 229536 Phialocephala scopiformis, a fungal endophyte of spruce producing the potent anti-insectan compound rugulosin.</title>
        <authorList>
            <consortium name="DOE Joint Genome Institute"/>
            <person name="Walker A.K."/>
            <person name="Frasz S.L."/>
            <person name="Seifert K.A."/>
            <person name="Miller J.D."/>
            <person name="Mondo S.J."/>
            <person name="Labutti K."/>
            <person name="Lipzen A."/>
            <person name="Dockter R."/>
            <person name="Kennedy M."/>
            <person name="Grigoriev I.V."/>
            <person name="Spatafora J.W."/>
        </authorList>
    </citation>
    <scope>NUCLEOTIDE SEQUENCE [LARGE SCALE GENOMIC DNA]</scope>
    <source>
        <strain evidence="3 4">CBS 120377</strain>
    </source>
</reference>
<dbReference type="InterPro" id="IPR046539">
    <property type="entry name" value="DUF6604"/>
</dbReference>
<feature type="region of interest" description="Disordered" evidence="1">
    <location>
        <begin position="53"/>
        <end position="73"/>
    </location>
</feature>